<dbReference type="FunCoup" id="A0A482WFV4">
    <property type="interactions" value="1872"/>
</dbReference>
<evidence type="ECO:0000313" key="4">
    <source>
        <dbReference type="Proteomes" id="UP000291343"/>
    </source>
</evidence>
<dbReference type="Pfam" id="PF07051">
    <property type="entry name" value="OCIA"/>
    <property type="match status" value="1"/>
</dbReference>
<dbReference type="Proteomes" id="UP000291343">
    <property type="component" value="Unassembled WGS sequence"/>
</dbReference>
<dbReference type="EMBL" id="QKKF02037264">
    <property type="protein sequence ID" value="RZF32348.1"/>
    <property type="molecule type" value="Genomic_DNA"/>
</dbReference>
<name>A0A482WFV4_LAOST</name>
<dbReference type="OrthoDB" id="6513616at2759"/>
<dbReference type="PANTHER" id="PTHR13336:SF3">
    <property type="entry name" value="OCIA DOMAIN-CONTAINING PROTEIN 1"/>
    <property type="match status" value="1"/>
</dbReference>
<evidence type="ECO:0000259" key="2">
    <source>
        <dbReference type="Pfam" id="PF07051"/>
    </source>
</evidence>
<gene>
    <name evidence="3" type="ORF">LSTR_LSTR001812</name>
</gene>
<keyword evidence="4" id="KW-1185">Reference proteome</keyword>
<feature type="compositionally biased region" description="Basic and acidic residues" evidence="1">
    <location>
        <begin position="258"/>
        <end position="268"/>
    </location>
</feature>
<protein>
    <recommendedName>
        <fullName evidence="2">OCIA domain-containing protein</fullName>
    </recommendedName>
</protein>
<dbReference type="GO" id="GO:0005768">
    <property type="term" value="C:endosome"/>
    <property type="evidence" value="ECO:0007669"/>
    <property type="project" value="TreeGrafter"/>
</dbReference>
<dbReference type="PANTHER" id="PTHR13336">
    <property type="entry name" value="OVARIAN CARCINOMA IMMUNOREACTIVE ANTIGEN"/>
    <property type="match status" value="1"/>
</dbReference>
<proteinExistence type="predicted"/>
<dbReference type="STRING" id="195883.A0A482WFV4"/>
<dbReference type="InterPro" id="IPR040187">
    <property type="entry name" value="OCAD1/2"/>
</dbReference>
<accession>A0A482WFV4</accession>
<feature type="region of interest" description="Disordered" evidence="1">
    <location>
        <begin position="203"/>
        <end position="268"/>
    </location>
</feature>
<reference evidence="3 4" key="1">
    <citation type="journal article" date="2017" name="Gigascience">
        <title>Genome sequence of the small brown planthopper, Laodelphax striatellus.</title>
        <authorList>
            <person name="Zhu J."/>
            <person name="Jiang F."/>
            <person name="Wang X."/>
            <person name="Yang P."/>
            <person name="Bao Y."/>
            <person name="Zhao W."/>
            <person name="Wang W."/>
            <person name="Lu H."/>
            <person name="Wang Q."/>
            <person name="Cui N."/>
            <person name="Li J."/>
            <person name="Chen X."/>
            <person name="Luo L."/>
            <person name="Yu J."/>
            <person name="Kang L."/>
            <person name="Cui F."/>
        </authorList>
    </citation>
    <scope>NUCLEOTIDE SEQUENCE [LARGE SCALE GENOMIC DNA]</scope>
    <source>
        <strain evidence="3">Lst14</strain>
    </source>
</reference>
<feature type="compositionally biased region" description="Low complexity" evidence="1">
    <location>
        <begin position="209"/>
        <end position="221"/>
    </location>
</feature>
<dbReference type="InterPro" id="IPR009764">
    <property type="entry name" value="OCIA_dom"/>
</dbReference>
<comment type="caution">
    <text evidence="3">The sequence shown here is derived from an EMBL/GenBank/DDBJ whole genome shotgun (WGS) entry which is preliminary data.</text>
</comment>
<evidence type="ECO:0000313" key="3">
    <source>
        <dbReference type="EMBL" id="RZF32348.1"/>
    </source>
</evidence>
<evidence type="ECO:0000256" key="1">
    <source>
        <dbReference type="SAM" id="MobiDB-lite"/>
    </source>
</evidence>
<dbReference type="AlphaFoldDB" id="A0A482WFV4"/>
<feature type="domain" description="OCIA" evidence="2">
    <location>
        <begin position="11"/>
        <end position="95"/>
    </location>
</feature>
<dbReference type="InParanoid" id="A0A482WFV4"/>
<feature type="compositionally biased region" description="Low complexity" evidence="1">
    <location>
        <begin position="229"/>
        <end position="241"/>
    </location>
</feature>
<organism evidence="3 4">
    <name type="scientific">Laodelphax striatellus</name>
    <name type="common">Small brown planthopper</name>
    <name type="synonym">Delphax striatella</name>
    <dbReference type="NCBI Taxonomy" id="195883"/>
    <lineage>
        <taxon>Eukaryota</taxon>
        <taxon>Metazoa</taxon>
        <taxon>Ecdysozoa</taxon>
        <taxon>Arthropoda</taxon>
        <taxon>Hexapoda</taxon>
        <taxon>Insecta</taxon>
        <taxon>Pterygota</taxon>
        <taxon>Neoptera</taxon>
        <taxon>Paraneoptera</taxon>
        <taxon>Hemiptera</taxon>
        <taxon>Auchenorrhyncha</taxon>
        <taxon>Fulgoroidea</taxon>
        <taxon>Delphacidae</taxon>
        <taxon>Criomorphinae</taxon>
        <taxon>Laodelphax</taxon>
    </lineage>
</organism>
<sequence>MGEPEPRKGPYQFTREELQVLNRCNKESFYQRCVPFSTVMGLATYYAIKSGYLKPSVSMGPLPKVAAAVVVGYFLGKVSYQEKCAEMMMRLPNSELAEMLRNKRQGKGGGSTPTELLTLDSGLGSGNFPSFSTSKEEMYSDLDMRPMADLDVERPLNEGLNDSFRPSLDYTALEDESLPEAKLGPPVSYDDLRRKNREEYAQQKNNVYRSQPAPQRPAPSSVLDERDSGSQPPLSSPLGGQDSFPSRLKTYGPTIGGEKNKYGDVWEK</sequence>